<organism evidence="1 2">
    <name type="scientific">Neonectria magnoliae</name>
    <dbReference type="NCBI Taxonomy" id="2732573"/>
    <lineage>
        <taxon>Eukaryota</taxon>
        <taxon>Fungi</taxon>
        <taxon>Dikarya</taxon>
        <taxon>Ascomycota</taxon>
        <taxon>Pezizomycotina</taxon>
        <taxon>Sordariomycetes</taxon>
        <taxon>Hypocreomycetidae</taxon>
        <taxon>Hypocreales</taxon>
        <taxon>Nectriaceae</taxon>
        <taxon>Neonectria</taxon>
    </lineage>
</organism>
<keyword evidence="2" id="KW-1185">Reference proteome</keyword>
<proteinExistence type="predicted"/>
<sequence length="147" mass="16196">MVKPLPDEPGDEHDRGFQRYSTTKLANVMYLNRRLQQDLNLSGICVTAMGPGGLVDSRAHVHQKPAVRVMFTVITALLPLLRRFTTEVRRSVDSAQDLVELSVGDKFKGVRGYHVGLKATEAALVCKDAKLEPSLGRVLEVGRVSRG</sequence>
<dbReference type="Proteomes" id="UP001498421">
    <property type="component" value="Unassembled WGS sequence"/>
</dbReference>
<evidence type="ECO:0000313" key="1">
    <source>
        <dbReference type="EMBL" id="KAK7423860.1"/>
    </source>
</evidence>
<accession>A0ABR1HSL8</accession>
<name>A0ABR1HSL8_9HYPO</name>
<protein>
    <submittedName>
        <fullName evidence="1">Uncharacterized protein</fullName>
    </submittedName>
</protein>
<comment type="caution">
    <text evidence="1">The sequence shown here is derived from an EMBL/GenBank/DDBJ whole genome shotgun (WGS) entry which is preliminary data.</text>
</comment>
<dbReference type="EMBL" id="JAZAVK010000095">
    <property type="protein sequence ID" value="KAK7423860.1"/>
    <property type="molecule type" value="Genomic_DNA"/>
</dbReference>
<evidence type="ECO:0000313" key="2">
    <source>
        <dbReference type="Proteomes" id="UP001498421"/>
    </source>
</evidence>
<reference evidence="1 2" key="1">
    <citation type="journal article" date="2025" name="Microbiol. Resour. Announc.">
        <title>Draft genome sequences for Neonectria magnoliae and Neonectria punicea, canker pathogens of Liriodendron tulipifera and Acer saccharum in West Virginia.</title>
        <authorList>
            <person name="Petronek H.M."/>
            <person name="Kasson M.T."/>
            <person name="Metheny A.M."/>
            <person name="Stauder C.M."/>
            <person name="Lovett B."/>
            <person name="Lynch S.C."/>
            <person name="Garnas J.R."/>
            <person name="Kasson L.R."/>
            <person name="Stajich J.E."/>
        </authorList>
    </citation>
    <scope>NUCLEOTIDE SEQUENCE [LARGE SCALE GENOMIC DNA]</scope>
    <source>
        <strain evidence="1 2">NRRL 64651</strain>
    </source>
</reference>
<gene>
    <name evidence="1" type="ORF">QQZ08_008904</name>
</gene>